<evidence type="ECO:0000313" key="2">
    <source>
        <dbReference type="Proteomes" id="UP000076407"/>
    </source>
</evidence>
<evidence type="ECO:0000313" key="1">
    <source>
        <dbReference type="EnsemblMetazoa" id="AQUA015163-PA"/>
    </source>
</evidence>
<reference evidence="1" key="1">
    <citation type="submission" date="2020-05" db="UniProtKB">
        <authorList>
            <consortium name="EnsemblMetazoa"/>
        </authorList>
    </citation>
    <scope>IDENTIFICATION</scope>
    <source>
        <strain evidence="1">SANGQUA</strain>
    </source>
</reference>
<dbReference type="EnsemblMetazoa" id="AQUA015163-RA">
    <property type="protein sequence ID" value="AQUA015163-PA"/>
    <property type="gene ID" value="AQUA015163"/>
</dbReference>
<sequence>MRTLFNYVNLLPLITKGSKLHTHVHSIIMNILQNTERVRNIQ</sequence>
<dbReference type="VEuPathDB" id="VectorBase:AQUA015163"/>
<dbReference type="AlphaFoldDB" id="A0A182XTM7"/>
<protein>
    <submittedName>
        <fullName evidence="1">Uncharacterized protein</fullName>
    </submittedName>
</protein>
<accession>A0A182XTM7</accession>
<dbReference type="Proteomes" id="UP000076407">
    <property type="component" value="Unassembled WGS sequence"/>
</dbReference>
<keyword evidence="2" id="KW-1185">Reference proteome</keyword>
<name>A0A182XTM7_ANOQN</name>
<organism evidence="1 2">
    <name type="scientific">Anopheles quadriannulatus</name>
    <name type="common">Mosquito</name>
    <dbReference type="NCBI Taxonomy" id="34691"/>
    <lineage>
        <taxon>Eukaryota</taxon>
        <taxon>Metazoa</taxon>
        <taxon>Ecdysozoa</taxon>
        <taxon>Arthropoda</taxon>
        <taxon>Hexapoda</taxon>
        <taxon>Insecta</taxon>
        <taxon>Pterygota</taxon>
        <taxon>Neoptera</taxon>
        <taxon>Endopterygota</taxon>
        <taxon>Diptera</taxon>
        <taxon>Nematocera</taxon>
        <taxon>Culicoidea</taxon>
        <taxon>Culicidae</taxon>
        <taxon>Anophelinae</taxon>
        <taxon>Anopheles</taxon>
    </lineage>
</organism>
<proteinExistence type="predicted"/>